<dbReference type="RefSeq" id="WP_370440524.1">
    <property type="nucleotide sequence ID" value="NZ_JBGFTU010000005.1"/>
</dbReference>
<dbReference type="PANTHER" id="PTHR46112:SF2">
    <property type="entry name" value="XAA-PRO AMINOPEPTIDASE P-RELATED"/>
    <property type="match status" value="1"/>
</dbReference>
<dbReference type="Gene3D" id="3.90.230.10">
    <property type="entry name" value="Creatinase/methionine aminopeptidase superfamily"/>
    <property type="match status" value="1"/>
</dbReference>
<evidence type="ECO:0000313" key="3">
    <source>
        <dbReference type="EMBL" id="MEZ0164279.1"/>
    </source>
</evidence>
<evidence type="ECO:0000259" key="2">
    <source>
        <dbReference type="Pfam" id="PF00557"/>
    </source>
</evidence>
<evidence type="ECO:0000256" key="1">
    <source>
        <dbReference type="SAM" id="MobiDB-lite"/>
    </source>
</evidence>
<dbReference type="Proteomes" id="UP001565927">
    <property type="component" value="Unassembled WGS sequence"/>
</dbReference>
<organism evidence="3 4">
    <name type="scientific">Kineococcus halophytocola</name>
    <dbReference type="NCBI Taxonomy" id="3234027"/>
    <lineage>
        <taxon>Bacteria</taxon>
        <taxon>Bacillati</taxon>
        <taxon>Actinomycetota</taxon>
        <taxon>Actinomycetes</taxon>
        <taxon>Kineosporiales</taxon>
        <taxon>Kineosporiaceae</taxon>
        <taxon>Kineococcus</taxon>
    </lineage>
</organism>
<feature type="domain" description="Peptidase M24" evidence="2">
    <location>
        <begin position="136"/>
        <end position="324"/>
    </location>
</feature>
<dbReference type="InterPro" id="IPR050659">
    <property type="entry name" value="Peptidase_M24B"/>
</dbReference>
<protein>
    <submittedName>
        <fullName evidence="3">M24 family metallopeptidase</fullName>
    </submittedName>
</protein>
<dbReference type="PANTHER" id="PTHR46112">
    <property type="entry name" value="AMINOPEPTIDASE"/>
    <property type="match status" value="1"/>
</dbReference>
<dbReference type="EMBL" id="JBGFTU010000005">
    <property type="protein sequence ID" value="MEZ0164279.1"/>
    <property type="molecule type" value="Genomic_DNA"/>
</dbReference>
<feature type="region of interest" description="Disordered" evidence="1">
    <location>
        <begin position="272"/>
        <end position="294"/>
    </location>
</feature>
<gene>
    <name evidence="3" type="ORF">AB2L27_05795</name>
</gene>
<name>A0ABV4GY91_9ACTN</name>
<reference evidence="3 4" key="1">
    <citation type="submission" date="2024-07" db="EMBL/GenBank/DDBJ databases">
        <authorList>
            <person name="Thanompreechachai J."/>
            <person name="Duangmal K."/>
        </authorList>
    </citation>
    <scope>NUCLEOTIDE SEQUENCE [LARGE SCALE GENOMIC DNA]</scope>
    <source>
        <strain evidence="3 4">LSe6-4</strain>
    </source>
</reference>
<keyword evidence="4" id="KW-1185">Reference proteome</keyword>
<dbReference type="SUPFAM" id="SSF55920">
    <property type="entry name" value="Creatinase/aminopeptidase"/>
    <property type="match status" value="1"/>
</dbReference>
<dbReference type="CDD" id="cd01066">
    <property type="entry name" value="APP_MetAP"/>
    <property type="match status" value="1"/>
</dbReference>
<dbReference type="InterPro" id="IPR036005">
    <property type="entry name" value="Creatinase/aminopeptidase-like"/>
</dbReference>
<dbReference type="Pfam" id="PF00557">
    <property type="entry name" value="Peptidase_M24"/>
    <property type="match status" value="1"/>
</dbReference>
<evidence type="ECO:0000313" key="4">
    <source>
        <dbReference type="Proteomes" id="UP001565927"/>
    </source>
</evidence>
<sequence>MTPAPIPPPGADRPEKRRRLRDLLDRAGLERVLLSTGPTLAWYLDGARVDVGAGAAPVLAVVADGRDDVVHCAVDEIDRLRAEELPDDVEVRPVPWPVPPALAVPGDLPGEGGLEAGLRAARARLLPAERARYADLGRVCAEVLTAALGAAEPTESERGLAGRVGGLLLAHGIDPLVVLVAGHDRLGLRHPVPGGGPLGRRAMVVVCGRRHGLVANLTRWVAFEAPDPATAEGTGALLEVEADVLAACRPGRTLAEVLQDVARAYPRHGFSPREWTNHHQGGPTGYAGRDPRATPEAADVVVPGQAFAWNPTAPGVKVEDTLVLDPGAAGPQVLTVDPAWPTVTVRGVPRPAELRR</sequence>
<accession>A0ABV4GY91</accession>
<proteinExistence type="predicted"/>
<comment type="caution">
    <text evidence="3">The sequence shown here is derived from an EMBL/GenBank/DDBJ whole genome shotgun (WGS) entry which is preliminary data.</text>
</comment>
<dbReference type="InterPro" id="IPR000994">
    <property type="entry name" value="Pept_M24"/>
</dbReference>